<dbReference type="EMBL" id="JBHSNZ010000030">
    <property type="protein sequence ID" value="MFC5812040.1"/>
    <property type="molecule type" value="Genomic_DNA"/>
</dbReference>
<dbReference type="Gene3D" id="3.30.70.100">
    <property type="match status" value="1"/>
</dbReference>
<dbReference type="Proteomes" id="UP001596112">
    <property type="component" value="Unassembled WGS sequence"/>
</dbReference>
<proteinExistence type="predicted"/>
<protein>
    <submittedName>
        <fullName evidence="1">Antibiotic biosynthesis monooxygenase family protein</fullName>
        <ecNumber evidence="1">1.14.-.-</ecNumber>
    </submittedName>
</protein>
<dbReference type="GO" id="GO:0004497">
    <property type="term" value="F:monooxygenase activity"/>
    <property type="evidence" value="ECO:0007669"/>
    <property type="project" value="UniProtKB-KW"/>
</dbReference>
<sequence>MITTSRRGFWFWRGRMIVRLWRASVLAERELEYDAFARDVSQPMFEQQDGFRGAMFSRSGERCLVITLWADQDSVETLAASPRYHETVKRISALIRPDTTIEVYEVQGGDLAGTSRTG</sequence>
<organism evidence="1 2">
    <name type="scientific">Streptomyces heilongjiangensis</name>
    <dbReference type="NCBI Taxonomy" id="945052"/>
    <lineage>
        <taxon>Bacteria</taxon>
        <taxon>Bacillati</taxon>
        <taxon>Actinomycetota</taxon>
        <taxon>Actinomycetes</taxon>
        <taxon>Kitasatosporales</taxon>
        <taxon>Streptomycetaceae</taxon>
        <taxon>Streptomyces</taxon>
    </lineage>
</organism>
<dbReference type="EC" id="1.14.-.-" evidence="1"/>
<dbReference type="InterPro" id="IPR011008">
    <property type="entry name" value="Dimeric_a/b-barrel"/>
</dbReference>
<comment type="caution">
    <text evidence="1">The sequence shown here is derived from an EMBL/GenBank/DDBJ whole genome shotgun (WGS) entry which is preliminary data.</text>
</comment>
<keyword evidence="2" id="KW-1185">Reference proteome</keyword>
<dbReference type="SUPFAM" id="SSF54909">
    <property type="entry name" value="Dimeric alpha+beta barrel"/>
    <property type="match status" value="1"/>
</dbReference>
<name>A0ABW1BG20_9ACTN</name>
<gene>
    <name evidence="1" type="ORF">ACFQGO_31785</name>
</gene>
<keyword evidence="1" id="KW-0503">Monooxygenase</keyword>
<evidence type="ECO:0000313" key="2">
    <source>
        <dbReference type="Proteomes" id="UP001596112"/>
    </source>
</evidence>
<evidence type="ECO:0000313" key="1">
    <source>
        <dbReference type="EMBL" id="MFC5812040.1"/>
    </source>
</evidence>
<dbReference type="RefSeq" id="WP_272171697.1">
    <property type="nucleotide sequence ID" value="NZ_JAQOSL010000035.1"/>
</dbReference>
<reference evidence="2" key="1">
    <citation type="journal article" date="2019" name="Int. J. Syst. Evol. Microbiol.">
        <title>The Global Catalogue of Microorganisms (GCM) 10K type strain sequencing project: providing services to taxonomists for standard genome sequencing and annotation.</title>
        <authorList>
            <consortium name="The Broad Institute Genomics Platform"/>
            <consortium name="The Broad Institute Genome Sequencing Center for Infectious Disease"/>
            <person name="Wu L."/>
            <person name="Ma J."/>
        </authorList>
    </citation>
    <scope>NUCLEOTIDE SEQUENCE [LARGE SCALE GENOMIC DNA]</scope>
    <source>
        <strain evidence="2">JCM 9918</strain>
    </source>
</reference>
<keyword evidence="1" id="KW-0560">Oxidoreductase</keyword>
<accession>A0ABW1BG20</accession>